<accession>A0AAN9AVU7</accession>
<organism evidence="2 3">
    <name type="scientific">Littorina saxatilis</name>
    <dbReference type="NCBI Taxonomy" id="31220"/>
    <lineage>
        <taxon>Eukaryota</taxon>
        <taxon>Metazoa</taxon>
        <taxon>Spiralia</taxon>
        <taxon>Lophotrochozoa</taxon>
        <taxon>Mollusca</taxon>
        <taxon>Gastropoda</taxon>
        <taxon>Caenogastropoda</taxon>
        <taxon>Littorinimorpha</taxon>
        <taxon>Littorinoidea</taxon>
        <taxon>Littorinidae</taxon>
        <taxon>Littorina</taxon>
    </lineage>
</organism>
<keyword evidence="3" id="KW-1185">Reference proteome</keyword>
<dbReference type="Pfam" id="PF09612">
    <property type="entry name" value="HtrL_YibB"/>
    <property type="match status" value="1"/>
</dbReference>
<protein>
    <submittedName>
        <fullName evidence="2">Uncharacterized protein</fullName>
    </submittedName>
</protein>
<gene>
    <name evidence="2" type="ORF">V1264_007886</name>
</gene>
<dbReference type="InterPro" id="IPR011735">
    <property type="entry name" value="WlaTC/HtrL_glycosyltransf"/>
</dbReference>
<evidence type="ECO:0000313" key="2">
    <source>
        <dbReference type="EMBL" id="KAK7094238.1"/>
    </source>
</evidence>
<sequence>MRRHACLLGLFLLSACGVLYTIYHVKPQDSHSQQGAALFQVPQLISTTKTVTLSANATESDVINNVRSYTSGLPKTNEVTVVTAYFNLGQLDKAGGEGRYTPNLYKKWMTIFGDLDNRLIVFADAQDTVDLFKRIRARYPPERTTIFLVKRQELWAFRLEKEIAAIYSQPNYPKHPPNTINPLYSCAMHAKFELVQRVIRERLYTTPFIAWLDIGLFRGEVGKNQTIHLTAPTDLDRTKVGYSEVNKFESMSARDVIARNKVWVGGASFVGTPDVVYEYCSDYRRAVRLLLDMKLMSTDQQVIYIMYLPAFLIKFQPKVQLQLYRPGWFDGFQGSDWFFIGYVMKDTP</sequence>
<feature type="chain" id="PRO_5042833006" evidence="1">
    <location>
        <begin position="22"/>
        <end position="348"/>
    </location>
</feature>
<evidence type="ECO:0000256" key="1">
    <source>
        <dbReference type="SAM" id="SignalP"/>
    </source>
</evidence>
<name>A0AAN9AVU7_9CAEN</name>
<comment type="caution">
    <text evidence="2">The sequence shown here is derived from an EMBL/GenBank/DDBJ whole genome shotgun (WGS) entry which is preliminary data.</text>
</comment>
<dbReference type="PROSITE" id="PS51257">
    <property type="entry name" value="PROKAR_LIPOPROTEIN"/>
    <property type="match status" value="1"/>
</dbReference>
<evidence type="ECO:0000313" key="3">
    <source>
        <dbReference type="Proteomes" id="UP001374579"/>
    </source>
</evidence>
<reference evidence="2 3" key="1">
    <citation type="submission" date="2024-02" db="EMBL/GenBank/DDBJ databases">
        <title>Chromosome-scale genome assembly of the rough periwinkle Littorina saxatilis.</title>
        <authorList>
            <person name="De Jode A."/>
            <person name="Faria R."/>
            <person name="Formenti G."/>
            <person name="Sims Y."/>
            <person name="Smith T.P."/>
            <person name="Tracey A."/>
            <person name="Wood J.M.D."/>
            <person name="Zagrodzka Z.B."/>
            <person name="Johannesson K."/>
            <person name="Butlin R.K."/>
            <person name="Leder E.H."/>
        </authorList>
    </citation>
    <scope>NUCLEOTIDE SEQUENCE [LARGE SCALE GENOMIC DNA]</scope>
    <source>
        <strain evidence="2">Snail1</strain>
        <tissue evidence="2">Muscle</tissue>
    </source>
</reference>
<dbReference type="EMBL" id="JBAMIC010000019">
    <property type="protein sequence ID" value="KAK7094238.1"/>
    <property type="molecule type" value="Genomic_DNA"/>
</dbReference>
<dbReference type="Proteomes" id="UP001374579">
    <property type="component" value="Unassembled WGS sequence"/>
</dbReference>
<proteinExistence type="predicted"/>
<keyword evidence="1" id="KW-0732">Signal</keyword>
<feature type="signal peptide" evidence="1">
    <location>
        <begin position="1"/>
        <end position="21"/>
    </location>
</feature>
<dbReference type="AlphaFoldDB" id="A0AAN9AVU7"/>